<keyword evidence="2" id="KW-1015">Disulfide bond</keyword>
<reference evidence="4" key="1">
    <citation type="submission" date="2023-03" db="EMBL/GenBank/DDBJ databases">
        <title>Massive genome expansion in bonnet fungi (Mycena s.s.) driven by repeated elements and novel gene families across ecological guilds.</title>
        <authorList>
            <consortium name="Lawrence Berkeley National Laboratory"/>
            <person name="Harder C.B."/>
            <person name="Miyauchi S."/>
            <person name="Viragh M."/>
            <person name="Kuo A."/>
            <person name="Thoen E."/>
            <person name="Andreopoulos B."/>
            <person name="Lu D."/>
            <person name="Skrede I."/>
            <person name="Drula E."/>
            <person name="Henrissat B."/>
            <person name="Morin E."/>
            <person name="Kohler A."/>
            <person name="Barry K."/>
            <person name="LaButti K."/>
            <person name="Morin E."/>
            <person name="Salamov A."/>
            <person name="Lipzen A."/>
            <person name="Mereny Z."/>
            <person name="Hegedus B."/>
            <person name="Baldrian P."/>
            <person name="Stursova M."/>
            <person name="Weitz H."/>
            <person name="Taylor A."/>
            <person name="Grigoriev I.V."/>
            <person name="Nagy L.G."/>
            <person name="Martin F."/>
            <person name="Kauserud H."/>
        </authorList>
    </citation>
    <scope>NUCLEOTIDE SEQUENCE</scope>
    <source>
        <strain evidence="4">CBHHK002</strain>
    </source>
</reference>
<proteinExistence type="inferred from homology"/>
<comment type="similarity">
    <text evidence="1">Belongs to the PET191 family.</text>
</comment>
<dbReference type="PANTHER" id="PTHR28627">
    <property type="entry name" value="CYTOCHROME C OXIDASE ASSEMBLY FACTOR 5"/>
    <property type="match status" value="1"/>
</dbReference>
<name>A0AAD7AUG1_9AGAR</name>
<dbReference type="InterPro" id="IPR018793">
    <property type="entry name" value="Cyt_c_oxidase_assmbl_Pet191"/>
</dbReference>
<dbReference type="Proteomes" id="UP001218218">
    <property type="component" value="Unassembled WGS sequence"/>
</dbReference>
<dbReference type="GO" id="GO:0005739">
    <property type="term" value="C:mitochondrion"/>
    <property type="evidence" value="ECO:0007669"/>
    <property type="project" value="TreeGrafter"/>
</dbReference>
<dbReference type="AlphaFoldDB" id="A0AAD7AUG1"/>
<evidence type="ECO:0000256" key="1">
    <source>
        <dbReference type="ARBA" id="ARBA00007785"/>
    </source>
</evidence>
<evidence type="ECO:0000256" key="3">
    <source>
        <dbReference type="SAM" id="MobiDB-lite"/>
    </source>
</evidence>
<accession>A0AAD7AUG1</accession>
<sequence>MSSSCKGLLAAMRDCLMRSDCVVKDGHKPSECLRNHTHELPEECQSLRRATFECKRGMVSRGSRPIQPVPHVHPDRHEE</sequence>
<comment type="caution">
    <text evidence="4">The sequence shown here is derived from an EMBL/GenBank/DDBJ whole genome shotgun (WGS) entry which is preliminary data.</text>
</comment>
<dbReference type="Pfam" id="PF10203">
    <property type="entry name" value="Pet191_N"/>
    <property type="match status" value="1"/>
</dbReference>
<gene>
    <name evidence="4" type="ORF">DFH08DRAFT_19371</name>
</gene>
<protein>
    <submittedName>
        <fullName evidence="4">Cytochrome c oxidase assembly protein PET191-domain-containing protein</fullName>
    </submittedName>
</protein>
<organism evidence="4 5">
    <name type="scientific">Mycena albidolilacea</name>
    <dbReference type="NCBI Taxonomy" id="1033008"/>
    <lineage>
        <taxon>Eukaryota</taxon>
        <taxon>Fungi</taxon>
        <taxon>Dikarya</taxon>
        <taxon>Basidiomycota</taxon>
        <taxon>Agaricomycotina</taxon>
        <taxon>Agaricomycetes</taxon>
        <taxon>Agaricomycetidae</taxon>
        <taxon>Agaricales</taxon>
        <taxon>Marasmiineae</taxon>
        <taxon>Mycenaceae</taxon>
        <taxon>Mycena</taxon>
    </lineage>
</organism>
<evidence type="ECO:0000313" key="4">
    <source>
        <dbReference type="EMBL" id="KAJ7368236.1"/>
    </source>
</evidence>
<evidence type="ECO:0000256" key="2">
    <source>
        <dbReference type="ARBA" id="ARBA00023157"/>
    </source>
</evidence>
<keyword evidence="5" id="KW-1185">Reference proteome</keyword>
<dbReference type="PANTHER" id="PTHR28627:SF1">
    <property type="entry name" value="CYTOCHROME C OXIDASE ASSEMBLY FACTOR 5"/>
    <property type="match status" value="1"/>
</dbReference>
<dbReference type="EMBL" id="JARIHO010000001">
    <property type="protein sequence ID" value="KAJ7368236.1"/>
    <property type="molecule type" value="Genomic_DNA"/>
</dbReference>
<evidence type="ECO:0000313" key="5">
    <source>
        <dbReference type="Proteomes" id="UP001218218"/>
    </source>
</evidence>
<dbReference type="GO" id="GO:0033617">
    <property type="term" value="P:mitochondrial respiratory chain complex IV assembly"/>
    <property type="evidence" value="ECO:0007669"/>
    <property type="project" value="TreeGrafter"/>
</dbReference>
<feature type="region of interest" description="Disordered" evidence="3">
    <location>
        <begin position="58"/>
        <end position="79"/>
    </location>
</feature>